<keyword evidence="3" id="KW-0804">Transcription</keyword>
<dbReference type="PRINTS" id="PR00455">
    <property type="entry name" value="HTHTETR"/>
</dbReference>
<dbReference type="PROSITE" id="PS01081">
    <property type="entry name" value="HTH_TETR_1"/>
    <property type="match status" value="1"/>
</dbReference>
<sequence length="210" mass="22588">MSTAAGLGTKGMPQADRRHEIVAAATAEFAEHGFAGASMAEIARTAGISKALIYQHFDTKEHLYLACFRRIAEPLVARIRAELDGGDAPFSVPIKVLNGIFETLGPQRAAWRVFYDPTAPRSGETGSLISHYRRHLTDFAVSGVAGFLGALGDDDARDVDALATVWTAIVDAVVGWAIAHPEETVEDLTARWERIITAIFSIGARPSTVL</sequence>
<dbReference type="PANTHER" id="PTHR30055:SF234">
    <property type="entry name" value="HTH-TYPE TRANSCRIPTIONAL REGULATOR BETI"/>
    <property type="match status" value="1"/>
</dbReference>
<accession>A0A5C4M3W1</accession>
<dbReference type="InterPro" id="IPR009057">
    <property type="entry name" value="Homeodomain-like_sf"/>
</dbReference>
<dbReference type="EMBL" id="VDFW01000010">
    <property type="protein sequence ID" value="TNC25844.1"/>
    <property type="molecule type" value="Genomic_DNA"/>
</dbReference>
<gene>
    <name evidence="6" type="ORF">FG385_14500</name>
</gene>
<dbReference type="InterPro" id="IPR050109">
    <property type="entry name" value="HTH-type_TetR-like_transc_reg"/>
</dbReference>
<name>A0A5C4M3W1_9PSEU</name>
<dbReference type="GO" id="GO:0003700">
    <property type="term" value="F:DNA-binding transcription factor activity"/>
    <property type="evidence" value="ECO:0007669"/>
    <property type="project" value="TreeGrafter"/>
</dbReference>
<evidence type="ECO:0000256" key="2">
    <source>
        <dbReference type="ARBA" id="ARBA00023125"/>
    </source>
</evidence>
<feature type="DNA-binding region" description="H-T-H motif" evidence="4">
    <location>
        <begin position="38"/>
        <end position="57"/>
    </location>
</feature>
<keyword evidence="2 4" id="KW-0238">DNA-binding</keyword>
<evidence type="ECO:0000256" key="4">
    <source>
        <dbReference type="PROSITE-ProRule" id="PRU00335"/>
    </source>
</evidence>
<evidence type="ECO:0000256" key="1">
    <source>
        <dbReference type="ARBA" id="ARBA00023015"/>
    </source>
</evidence>
<dbReference type="GO" id="GO:0000976">
    <property type="term" value="F:transcription cis-regulatory region binding"/>
    <property type="evidence" value="ECO:0007669"/>
    <property type="project" value="TreeGrafter"/>
</dbReference>
<dbReference type="InterPro" id="IPR001647">
    <property type="entry name" value="HTH_TetR"/>
</dbReference>
<evidence type="ECO:0000313" key="6">
    <source>
        <dbReference type="EMBL" id="TNC25844.1"/>
    </source>
</evidence>
<organism evidence="6 7">
    <name type="scientific">Amycolatopsis alkalitolerans</name>
    <dbReference type="NCBI Taxonomy" id="2547244"/>
    <lineage>
        <taxon>Bacteria</taxon>
        <taxon>Bacillati</taxon>
        <taxon>Actinomycetota</taxon>
        <taxon>Actinomycetes</taxon>
        <taxon>Pseudonocardiales</taxon>
        <taxon>Pseudonocardiaceae</taxon>
        <taxon>Amycolatopsis</taxon>
    </lineage>
</organism>
<evidence type="ECO:0000313" key="7">
    <source>
        <dbReference type="Proteomes" id="UP000305546"/>
    </source>
</evidence>
<dbReference type="AlphaFoldDB" id="A0A5C4M3W1"/>
<dbReference type="OrthoDB" id="3767959at2"/>
<evidence type="ECO:0000259" key="5">
    <source>
        <dbReference type="PROSITE" id="PS50977"/>
    </source>
</evidence>
<dbReference type="Pfam" id="PF00440">
    <property type="entry name" value="TetR_N"/>
    <property type="match status" value="1"/>
</dbReference>
<keyword evidence="7" id="KW-1185">Reference proteome</keyword>
<evidence type="ECO:0000256" key="3">
    <source>
        <dbReference type="ARBA" id="ARBA00023163"/>
    </source>
</evidence>
<reference evidence="6 7" key="1">
    <citation type="submission" date="2019-06" db="EMBL/GenBank/DDBJ databases">
        <title>Amycolatopsis alkalitolerans sp. nov., isolated from Gastrodia elata Blume.</title>
        <authorList>
            <person name="Narsing Rao M.P."/>
            <person name="Li W.J."/>
        </authorList>
    </citation>
    <scope>NUCLEOTIDE SEQUENCE [LARGE SCALE GENOMIC DNA]</scope>
    <source>
        <strain evidence="6 7">SYSUP0005</strain>
    </source>
</reference>
<dbReference type="RefSeq" id="WP_139097229.1">
    <property type="nucleotide sequence ID" value="NZ_VDFW01000010.1"/>
</dbReference>
<keyword evidence="1" id="KW-0805">Transcription regulation</keyword>
<dbReference type="SUPFAM" id="SSF46689">
    <property type="entry name" value="Homeodomain-like"/>
    <property type="match status" value="1"/>
</dbReference>
<dbReference type="PANTHER" id="PTHR30055">
    <property type="entry name" value="HTH-TYPE TRANSCRIPTIONAL REGULATOR RUTR"/>
    <property type="match status" value="1"/>
</dbReference>
<dbReference type="FunFam" id="1.10.10.60:FF:000141">
    <property type="entry name" value="TetR family transcriptional regulator"/>
    <property type="match status" value="1"/>
</dbReference>
<dbReference type="Gene3D" id="1.10.357.10">
    <property type="entry name" value="Tetracycline Repressor, domain 2"/>
    <property type="match status" value="1"/>
</dbReference>
<dbReference type="InterPro" id="IPR023772">
    <property type="entry name" value="DNA-bd_HTH_TetR-type_CS"/>
</dbReference>
<feature type="domain" description="HTH tetR-type" evidence="5">
    <location>
        <begin position="15"/>
        <end position="75"/>
    </location>
</feature>
<dbReference type="Proteomes" id="UP000305546">
    <property type="component" value="Unassembled WGS sequence"/>
</dbReference>
<proteinExistence type="predicted"/>
<comment type="caution">
    <text evidence="6">The sequence shown here is derived from an EMBL/GenBank/DDBJ whole genome shotgun (WGS) entry which is preliminary data.</text>
</comment>
<protein>
    <submittedName>
        <fullName evidence="6">TetR/AcrR family transcriptional regulator</fullName>
    </submittedName>
</protein>
<dbReference type="PROSITE" id="PS50977">
    <property type="entry name" value="HTH_TETR_2"/>
    <property type="match status" value="1"/>
</dbReference>
<dbReference type="GO" id="GO:0045892">
    <property type="term" value="P:negative regulation of DNA-templated transcription"/>
    <property type="evidence" value="ECO:0007669"/>
    <property type="project" value="UniProtKB-ARBA"/>
</dbReference>